<sequence>MPPKTVENYQTSNAVGIDFGTTQCCVAVIRRSGTDCVQLDSITYDRRTMPSYVAYDERNPKCGQIAVNRMRYFEKCTVFDCKRMLGKTYDEIAIDLSWPFITKKLADDSFQIVLKHSNKTIKLSPEEVSSSILKHIKAKVDEYQHKDLKEAVIAIPSAFTEKQKTALLTAAILAGWEEIHFIPEPIAAAFAYSTEKEFPDNSKLLLFDFGGGTVDVCIVNIASGNLQLLSFDGNYYLGGRDFDTLLYNHFDGILKHKYNIDVTAKGKKYLLLIKCQEIKHELSVMDKSW</sequence>
<proteinExistence type="predicted"/>
<name>A0AC35F2U0_9BILA</name>
<evidence type="ECO:0000313" key="2">
    <source>
        <dbReference type="WBParaSite" id="PS1159_v2.g12599.t1"/>
    </source>
</evidence>
<organism evidence="1 2">
    <name type="scientific">Panagrolaimus sp. PS1159</name>
    <dbReference type="NCBI Taxonomy" id="55785"/>
    <lineage>
        <taxon>Eukaryota</taxon>
        <taxon>Metazoa</taxon>
        <taxon>Ecdysozoa</taxon>
        <taxon>Nematoda</taxon>
        <taxon>Chromadorea</taxon>
        <taxon>Rhabditida</taxon>
        <taxon>Tylenchina</taxon>
        <taxon>Panagrolaimomorpha</taxon>
        <taxon>Panagrolaimoidea</taxon>
        <taxon>Panagrolaimidae</taxon>
        <taxon>Panagrolaimus</taxon>
    </lineage>
</organism>
<reference evidence="2" key="1">
    <citation type="submission" date="2022-11" db="UniProtKB">
        <authorList>
            <consortium name="WormBaseParasite"/>
        </authorList>
    </citation>
    <scope>IDENTIFICATION</scope>
</reference>
<dbReference type="WBParaSite" id="PS1159_v2.g12599.t1">
    <property type="protein sequence ID" value="PS1159_v2.g12599.t1"/>
    <property type="gene ID" value="PS1159_v2.g12599"/>
</dbReference>
<dbReference type="Proteomes" id="UP000887580">
    <property type="component" value="Unplaced"/>
</dbReference>
<evidence type="ECO:0000313" key="1">
    <source>
        <dbReference type="Proteomes" id="UP000887580"/>
    </source>
</evidence>
<accession>A0AC35F2U0</accession>
<protein>
    <submittedName>
        <fullName evidence="2">Uncharacterized protein</fullName>
    </submittedName>
</protein>